<sequence>MCHPDVSLLGFNYGPKQDAWLVLWVSPPAAQPPPPPSAMPPPPPENVTTSKPCICSPTNHPGEDVEEVSETTEDDEGTELEEDPSKGEDGGVGAEVEELETDGEVGEGDKEVTPFLALEDVVKSLEGLSFFICADAAREGEG</sequence>
<keyword evidence="2" id="KW-1185">Reference proteome</keyword>
<reference evidence="1 2" key="1">
    <citation type="journal article" date="2022" name="Hortic Res">
        <title>A haplotype resolved chromosomal level avocado genome allows analysis of novel avocado genes.</title>
        <authorList>
            <person name="Nath O."/>
            <person name="Fletcher S.J."/>
            <person name="Hayward A."/>
            <person name="Shaw L.M."/>
            <person name="Masouleh A.K."/>
            <person name="Furtado A."/>
            <person name="Henry R.J."/>
            <person name="Mitter N."/>
        </authorList>
    </citation>
    <scope>NUCLEOTIDE SEQUENCE [LARGE SCALE GENOMIC DNA]</scope>
    <source>
        <strain evidence="2">cv. Hass</strain>
    </source>
</reference>
<dbReference type="EMBL" id="CM056811">
    <property type="protein sequence ID" value="KAJ8637641.1"/>
    <property type="molecule type" value="Genomic_DNA"/>
</dbReference>
<name>A0ACC2LX29_PERAE</name>
<gene>
    <name evidence="1" type="ORF">MRB53_011908</name>
</gene>
<organism evidence="1 2">
    <name type="scientific">Persea americana</name>
    <name type="common">Avocado</name>
    <dbReference type="NCBI Taxonomy" id="3435"/>
    <lineage>
        <taxon>Eukaryota</taxon>
        <taxon>Viridiplantae</taxon>
        <taxon>Streptophyta</taxon>
        <taxon>Embryophyta</taxon>
        <taxon>Tracheophyta</taxon>
        <taxon>Spermatophyta</taxon>
        <taxon>Magnoliopsida</taxon>
        <taxon>Magnoliidae</taxon>
        <taxon>Laurales</taxon>
        <taxon>Lauraceae</taxon>
        <taxon>Persea</taxon>
    </lineage>
</organism>
<evidence type="ECO:0000313" key="2">
    <source>
        <dbReference type="Proteomes" id="UP001234297"/>
    </source>
</evidence>
<comment type="caution">
    <text evidence="1">The sequence shown here is derived from an EMBL/GenBank/DDBJ whole genome shotgun (WGS) entry which is preliminary data.</text>
</comment>
<protein>
    <submittedName>
        <fullName evidence="1">Uncharacterized protein</fullName>
    </submittedName>
</protein>
<proteinExistence type="predicted"/>
<accession>A0ACC2LX29</accession>
<evidence type="ECO:0000313" key="1">
    <source>
        <dbReference type="EMBL" id="KAJ8637641.1"/>
    </source>
</evidence>
<dbReference type="Proteomes" id="UP001234297">
    <property type="component" value="Chromosome 3"/>
</dbReference>